<evidence type="ECO:0000313" key="6">
    <source>
        <dbReference type="Proteomes" id="UP000544222"/>
    </source>
</evidence>
<dbReference type="PANTHER" id="PTHR33175:SF3">
    <property type="entry name" value="DNA-BINDING PROTEIN HU-BETA"/>
    <property type="match status" value="1"/>
</dbReference>
<protein>
    <submittedName>
        <fullName evidence="5">DNA-binding protein HU-beta</fullName>
    </submittedName>
</protein>
<dbReference type="GO" id="GO:0005829">
    <property type="term" value="C:cytosol"/>
    <property type="evidence" value="ECO:0007669"/>
    <property type="project" value="TreeGrafter"/>
</dbReference>
<keyword evidence="6" id="KW-1185">Reference proteome</keyword>
<dbReference type="InterPro" id="IPR000119">
    <property type="entry name" value="Hist_DNA-bd"/>
</dbReference>
<reference evidence="5 6" key="1">
    <citation type="submission" date="2020-08" db="EMBL/GenBank/DDBJ databases">
        <title>Genomic Encyclopedia of Type Strains, Phase IV (KMG-IV): sequencing the most valuable type-strain genomes for metagenomic binning, comparative biology and taxonomic classification.</title>
        <authorList>
            <person name="Goeker M."/>
        </authorList>
    </citation>
    <scope>NUCLEOTIDE SEQUENCE [LARGE SCALE GENOMIC DNA]</scope>
    <source>
        <strain evidence="5 6">DSM 27471</strain>
    </source>
</reference>
<dbReference type="Gene3D" id="4.10.520.10">
    <property type="entry name" value="IHF-like DNA-binding proteins"/>
    <property type="match status" value="1"/>
</dbReference>
<evidence type="ECO:0000256" key="3">
    <source>
        <dbReference type="ARBA" id="ARBA00023125"/>
    </source>
</evidence>
<dbReference type="GO" id="GO:0003677">
    <property type="term" value="F:DNA binding"/>
    <property type="evidence" value="ECO:0007669"/>
    <property type="project" value="UniProtKB-KW"/>
</dbReference>
<dbReference type="AlphaFoldDB" id="A0A7W5H317"/>
<sequence length="96" mass="10917">MTHKELIADLSDKLSLSEKEVSDMLELTFKQMAGEMSQGNAIHLQGFGTFEAHRKEERVSVNPRTKVRTLIPPKQVCVFKPSQILKEKAKEVPDHE</sequence>
<dbReference type="PANTHER" id="PTHR33175">
    <property type="entry name" value="DNA-BINDING PROTEIN HU"/>
    <property type="match status" value="1"/>
</dbReference>
<dbReference type="CDD" id="cd13832">
    <property type="entry name" value="IHF"/>
    <property type="match status" value="1"/>
</dbReference>
<dbReference type="SUPFAM" id="SSF47729">
    <property type="entry name" value="IHF-like DNA-binding proteins"/>
    <property type="match status" value="1"/>
</dbReference>
<gene>
    <name evidence="5" type="ORF">FHX64_002150</name>
</gene>
<comment type="caution">
    <text evidence="5">The sequence shown here is derived from an EMBL/GenBank/DDBJ whole genome shotgun (WGS) entry which is preliminary data.</text>
</comment>
<dbReference type="PRINTS" id="PR01727">
    <property type="entry name" value="DNABINDINGHU"/>
</dbReference>
<dbReference type="InterPro" id="IPR010992">
    <property type="entry name" value="IHF-like_DNA-bd_dom_sf"/>
</dbReference>
<dbReference type="Pfam" id="PF00216">
    <property type="entry name" value="Bac_DNA_binding"/>
    <property type="match status" value="1"/>
</dbReference>
<dbReference type="GO" id="GO:0030261">
    <property type="term" value="P:chromosome condensation"/>
    <property type="evidence" value="ECO:0007669"/>
    <property type="project" value="UniProtKB-KW"/>
</dbReference>
<evidence type="ECO:0000256" key="1">
    <source>
        <dbReference type="ARBA" id="ARBA00010529"/>
    </source>
</evidence>
<evidence type="ECO:0000256" key="2">
    <source>
        <dbReference type="ARBA" id="ARBA00023067"/>
    </source>
</evidence>
<accession>A0A7W5H317</accession>
<dbReference type="SMART" id="SM00411">
    <property type="entry name" value="BHL"/>
    <property type="match status" value="1"/>
</dbReference>
<keyword evidence="3 5" id="KW-0238">DNA-binding</keyword>
<evidence type="ECO:0000256" key="4">
    <source>
        <dbReference type="RuleBase" id="RU003939"/>
    </source>
</evidence>
<name>A0A7W5H317_9PORP</name>
<organism evidence="5 6">
    <name type="scientific">Microbacter margulisiae</name>
    <dbReference type="NCBI Taxonomy" id="1350067"/>
    <lineage>
        <taxon>Bacteria</taxon>
        <taxon>Pseudomonadati</taxon>
        <taxon>Bacteroidota</taxon>
        <taxon>Bacteroidia</taxon>
        <taxon>Bacteroidales</taxon>
        <taxon>Porphyromonadaceae</taxon>
        <taxon>Microbacter</taxon>
    </lineage>
</organism>
<dbReference type="EMBL" id="JACHYB010000002">
    <property type="protein sequence ID" value="MBB3187952.1"/>
    <property type="molecule type" value="Genomic_DNA"/>
</dbReference>
<dbReference type="GO" id="GO:0030527">
    <property type="term" value="F:structural constituent of chromatin"/>
    <property type="evidence" value="ECO:0007669"/>
    <property type="project" value="InterPro"/>
</dbReference>
<keyword evidence="2" id="KW-0226">DNA condensation</keyword>
<dbReference type="Proteomes" id="UP000544222">
    <property type="component" value="Unassembled WGS sequence"/>
</dbReference>
<dbReference type="RefSeq" id="WP_183413755.1">
    <property type="nucleotide sequence ID" value="NZ_JACHYB010000002.1"/>
</dbReference>
<evidence type="ECO:0000313" key="5">
    <source>
        <dbReference type="EMBL" id="MBB3187952.1"/>
    </source>
</evidence>
<proteinExistence type="inferred from homology"/>
<comment type="similarity">
    <text evidence="1 4">Belongs to the bacterial histone-like protein family.</text>
</comment>